<dbReference type="InterPro" id="IPR050410">
    <property type="entry name" value="CCR4/nocturin_mRNA_transcr"/>
</dbReference>
<dbReference type="Proteomes" id="UP000694924">
    <property type="component" value="Unplaced"/>
</dbReference>
<dbReference type="SUPFAM" id="SSF56219">
    <property type="entry name" value="DNase I-like"/>
    <property type="match status" value="1"/>
</dbReference>
<sequence length="543" mass="63055">MNATRLLTTTSITNFTRNIHIGVLRQEQKILQMLELPLQQHSLFGYHCKSASLPETLFSTYSNIIESMVNPMAHQELNKNIIEPFLDTSYVTNSNLMTCNISYNISNSYTDSMENNMAICSSIEERSIIDEQNYNALRNWERSEKGKVQQVDGDGAFVFRLLSFNILAQNLLEENYYLYKRHDRDALSWEVRKPLLLKEILGAHADIICLQEMQEDHLNEFVKPFKELGYKYLYKKRTNDKRDGLLLLYHSDQFNLIDYVKVEYYQPGIELLNRDNVGIVAKLSFRDSPNTQIVIATTHLLFNPRRNDIRLAQTQLLFTEIERIAFIENTESGPKYLPIIFSGDFNLRPYTGVYKFITEGSFEYYGKGQNLEPTNFRPLSYILIPPRLRITDNCQYFHLVIKRLRENINDNKKTKDSKCDDKQDEMYGIAVFNQTGFDAKKNEPQTIEITKDDCIKFSSGKLTHPFNLRSVYKHADAHGNEEVTTNQGRWITVDYIFYSDLEPVNIYTLPTLEKCTILPTIPNFAVGSDHLCLGATFKILKKE</sequence>
<protein>
    <submittedName>
        <fullName evidence="3">Protein angel isoform X1</fullName>
    </submittedName>
</protein>
<reference evidence="3" key="1">
    <citation type="submission" date="2025-08" db="UniProtKB">
        <authorList>
            <consortium name="RefSeq"/>
        </authorList>
    </citation>
    <scope>IDENTIFICATION</scope>
    <source>
        <tissue evidence="3">Whole body</tissue>
    </source>
</reference>
<dbReference type="PANTHER" id="PTHR12121">
    <property type="entry name" value="CARBON CATABOLITE REPRESSOR PROTEIN 4"/>
    <property type="match status" value="1"/>
</dbReference>
<gene>
    <name evidence="3" type="primary">LOC107068349</name>
</gene>
<dbReference type="InterPro" id="IPR036691">
    <property type="entry name" value="Endo/exonu/phosph_ase_sf"/>
</dbReference>
<dbReference type="InterPro" id="IPR005135">
    <property type="entry name" value="Endo/exonuclease/phosphatase"/>
</dbReference>
<accession>A0ABM1IIU0</accession>
<proteinExistence type="predicted"/>
<evidence type="ECO:0000313" key="2">
    <source>
        <dbReference type="Proteomes" id="UP000694924"/>
    </source>
</evidence>
<evidence type="ECO:0000313" key="3">
    <source>
        <dbReference type="RefSeq" id="XP_015180127.1"/>
    </source>
</evidence>
<dbReference type="GeneID" id="107068349"/>
<dbReference type="RefSeq" id="XP_015180127.1">
    <property type="nucleotide sequence ID" value="XM_015324641.1"/>
</dbReference>
<organism evidence="2 3">
    <name type="scientific">Polistes dominula</name>
    <name type="common">European paper wasp</name>
    <name type="synonym">Vespa dominula</name>
    <dbReference type="NCBI Taxonomy" id="743375"/>
    <lineage>
        <taxon>Eukaryota</taxon>
        <taxon>Metazoa</taxon>
        <taxon>Ecdysozoa</taxon>
        <taxon>Arthropoda</taxon>
        <taxon>Hexapoda</taxon>
        <taxon>Insecta</taxon>
        <taxon>Pterygota</taxon>
        <taxon>Neoptera</taxon>
        <taxon>Endopterygota</taxon>
        <taxon>Hymenoptera</taxon>
        <taxon>Apocrita</taxon>
        <taxon>Aculeata</taxon>
        <taxon>Vespoidea</taxon>
        <taxon>Vespidae</taxon>
        <taxon>Polistinae</taxon>
        <taxon>Polistini</taxon>
        <taxon>Polistes</taxon>
    </lineage>
</organism>
<name>A0ABM1IIU0_POLDO</name>
<keyword evidence="2" id="KW-1185">Reference proteome</keyword>
<dbReference type="PANTHER" id="PTHR12121:SF34">
    <property type="entry name" value="PROTEIN ANGEL"/>
    <property type="match status" value="1"/>
</dbReference>
<dbReference type="Pfam" id="PF03372">
    <property type="entry name" value="Exo_endo_phos"/>
    <property type="match status" value="1"/>
</dbReference>
<evidence type="ECO:0000259" key="1">
    <source>
        <dbReference type="Pfam" id="PF03372"/>
    </source>
</evidence>
<dbReference type="Gene3D" id="3.60.10.10">
    <property type="entry name" value="Endonuclease/exonuclease/phosphatase"/>
    <property type="match status" value="1"/>
</dbReference>
<feature type="domain" description="Endonuclease/exonuclease/phosphatase" evidence="1">
    <location>
        <begin position="162"/>
        <end position="530"/>
    </location>
</feature>